<feature type="transmembrane region" description="Helical" evidence="2">
    <location>
        <begin position="311"/>
        <end position="335"/>
    </location>
</feature>
<dbReference type="OrthoDB" id="2576334at2759"/>
<feature type="region of interest" description="Disordered" evidence="1">
    <location>
        <begin position="281"/>
        <end position="308"/>
    </location>
</feature>
<dbReference type="Proteomes" id="UP000017559">
    <property type="component" value="Unassembled WGS sequence"/>
</dbReference>
<keyword evidence="2" id="KW-1133">Transmembrane helix</keyword>
<dbReference type="EMBL" id="AWSO01000192">
    <property type="protein sequence ID" value="ESK93492.1"/>
    <property type="molecule type" value="Genomic_DNA"/>
</dbReference>
<dbReference type="HOGENOM" id="CLU_586718_0_0_1"/>
<keyword evidence="2" id="KW-0812">Transmembrane</keyword>
<dbReference type="STRING" id="1381753.V2XID9"/>
<dbReference type="KEGG" id="mrr:Moror_1684"/>
<evidence type="ECO:0000313" key="4">
    <source>
        <dbReference type="Proteomes" id="UP000017559"/>
    </source>
</evidence>
<reference evidence="3 4" key="1">
    <citation type="journal article" date="2014" name="BMC Genomics">
        <title>Genome and secretome analysis of the hemibiotrophic fungal pathogen, Moniliophthora roreri, which causes frosty pod rot disease of cacao: mechanisms of the biotrophic and necrotrophic phases.</title>
        <authorList>
            <person name="Meinhardt L.W."/>
            <person name="Costa G.G.L."/>
            <person name="Thomazella D.P.T."/>
            <person name="Teixeira P.J.P.L."/>
            <person name="Carazzolle M.F."/>
            <person name="Schuster S.C."/>
            <person name="Carlson J.E."/>
            <person name="Guiltinan M.J."/>
            <person name="Mieczkowski P."/>
            <person name="Farmer A."/>
            <person name="Ramaraj T."/>
            <person name="Crozier J."/>
            <person name="Davis R.E."/>
            <person name="Shao J."/>
            <person name="Melnick R.L."/>
            <person name="Pereira G.A.G."/>
            <person name="Bailey B.A."/>
        </authorList>
    </citation>
    <scope>NUCLEOTIDE SEQUENCE [LARGE SCALE GENOMIC DNA]</scope>
    <source>
        <strain evidence="3 4">MCA 2997</strain>
    </source>
</reference>
<accession>V2XID9</accession>
<keyword evidence="2" id="KW-0472">Membrane</keyword>
<dbReference type="Gene3D" id="2.60.120.260">
    <property type="entry name" value="Galactose-binding domain-like"/>
    <property type="match status" value="2"/>
</dbReference>
<comment type="caution">
    <text evidence="3">The sequence shown here is derived from an EMBL/GenBank/DDBJ whole genome shotgun (WGS) entry which is preliminary data.</text>
</comment>
<feature type="compositionally biased region" description="Polar residues" evidence="1">
    <location>
        <begin position="408"/>
        <end position="417"/>
    </location>
</feature>
<protein>
    <submittedName>
        <fullName evidence="3">Uncharacterized protein</fullName>
    </submittedName>
</protein>
<feature type="region of interest" description="Disordered" evidence="1">
    <location>
        <begin position="442"/>
        <end position="466"/>
    </location>
</feature>
<feature type="compositionally biased region" description="Low complexity" evidence="1">
    <location>
        <begin position="295"/>
        <end position="308"/>
    </location>
</feature>
<dbReference type="AlphaFoldDB" id="V2XID9"/>
<feature type="compositionally biased region" description="Low complexity" evidence="1">
    <location>
        <begin position="396"/>
        <end position="407"/>
    </location>
</feature>
<feature type="compositionally biased region" description="Polar residues" evidence="1">
    <location>
        <begin position="442"/>
        <end position="454"/>
    </location>
</feature>
<sequence length="466" mass="49856">MAESKQFDQFVIEDTSPTVVYSPTRDTFGKPDYLAGWNPIVDGKGADGVATTNNRLDVGSGTYHITSRQGAGVSLSISFQGTHVQLLGAFVLSTYDTFIDGQRISNDGRNQTTKVLAIVQGLSEGNHTISLNNIISLAIDNDPPTFLEFDKAVIRYPVQSLEYRLNYTLDPSNQNSMTLTGGWSSDSQLHQSNTAGDKAQASFIGVSLQIRGTVSPTGGDYSVKLDNSTYHYTARSSFTDENTLLFHAGNLSADTLHSLEITNDGGGSLILAVNGTTAFDSRNQTTKDVNPPGNPTSTPGSNSPSRPSSHLGAILGGVFGGLALVVLIAIGILFFRKRRQRSKHLVTTPFTTRTYDKENTLPVSALKLPATRTKNPRGEVPDTIPTPVISSKQSRLTTPTSTSLPSSVDQESLPTQTPEGAADLAHMRNELANLRETVQNILSESYQDGAQSEASAPPAYRSSVGG</sequence>
<keyword evidence="4" id="KW-1185">Reference proteome</keyword>
<evidence type="ECO:0000313" key="3">
    <source>
        <dbReference type="EMBL" id="ESK93492.1"/>
    </source>
</evidence>
<proteinExistence type="predicted"/>
<organism evidence="3 4">
    <name type="scientific">Moniliophthora roreri (strain MCA 2997)</name>
    <name type="common">Cocoa frosty pod rot fungus</name>
    <name type="synonym">Crinipellis roreri</name>
    <dbReference type="NCBI Taxonomy" id="1381753"/>
    <lineage>
        <taxon>Eukaryota</taxon>
        <taxon>Fungi</taxon>
        <taxon>Dikarya</taxon>
        <taxon>Basidiomycota</taxon>
        <taxon>Agaricomycotina</taxon>
        <taxon>Agaricomycetes</taxon>
        <taxon>Agaricomycetidae</taxon>
        <taxon>Agaricales</taxon>
        <taxon>Marasmiineae</taxon>
        <taxon>Marasmiaceae</taxon>
        <taxon>Moniliophthora</taxon>
    </lineage>
</organism>
<name>V2XID9_MONRO</name>
<feature type="region of interest" description="Disordered" evidence="1">
    <location>
        <begin position="371"/>
        <end position="417"/>
    </location>
</feature>
<evidence type="ECO:0000256" key="1">
    <source>
        <dbReference type="SAM" id="MobiDB-lite"/>
    </source>
</evidence>
<dbReference type="CDD" id="cd12087">
    <property type="entry name" value="TM_EGFR-like"/>
    <property type="match status" value="1"/>
</dbReference>
<gene>
    <name evidence="3" type="ORF">Moror_1684</name>
</gene>
<evidence type="ECO:0000256" key="2">
    <source>
        <dbReference type="SAM" id="Phobius"/>
    </source>
</evidence>